<accession>A0AAD7WQW4</accession>
<dbReference type="SMART" id="SM00408">
    <property type="entry name" value="IGc2"/>
    <property type="match status" value="2"/>
</dbReference>
<reference evidence="3" key="1">
    <citation type="journal article" date="2023" name="Science">
        <title>Genome structures resolve the early diversification of teleost fishes.</title>
        <authorList>
            <person name="Parey E."/>
            <person name="Louis A."/>
            <person name="Montfort J."/>
            <person name="Bouchez O."/>
            <person name="Roques C."/>
            <person name="Iampietro C."/>
            <person name="Lluch J."/>
            <person name="Castinel A."/>
            <person name="Donnadieu C."/>
            <person name="Desvignes T."/>
            <person name="Floi Bucao C."/>
            <person name="Jouanno E."/>
            <person name="Wen M."/>
            <person name="Mejri S."/>
            <person name="Dirks R."/>
            <person name="Jansen H."/>
            <person name="Henkel C."/>
            <person name="Chen W.J."/>
            <person name="Zahm M."/>
            <person name="Cabau C."/>
            <person name="Klopp C."/>
            <person name="Thompson A.W."/>
            <person name="Robinson-Rechavi M."/>
            <person name="Braasch I."/>
            <person name="Lecointre G."/>
            <person name="Bobe J."/>
            <person name="Postlethwait J.H."/>
            <person name="Berthelot C."/>
            <person name="Roest Crollius H."/>
            <person name="Guiguen Y."/>
        </authorList>
    </citation>
    <scope>NUCLEOTIDE SEQUENCE</scope>
    <source>
        <strain evidence="3">NC1722</strain>
    </source>
</reference>
<dbReference type="GO" id="GO:0005886">
    <property type="term" value="C:plasma membrane"/>
    <property type="evidence" value="ECO:0007669"/>
    <property type="project" value="TreeGrafter"/>
</dbReference>
<dbReference type="SMART" id="SM00409">
    <property type="entry name" value="IG"/>
    <property type="match status" value="2"/>
</dbReference>
<dbReference type="InterPro" id="IPR042625">
    <property type="entry name" value="JAM2"/>
</dbReference>
<dbReference type="InterPro" id="IPR007110">
    <property type="entry name" value="Ig-like_dom"/>
</dbReference>
<proteinExistence type="predicted"/>
<evidence type="ECO:0000313" key="3">
    <source>
        <dbReference type="EMBL" id="KAJ8405942.1"/>
    </source>
</evidence>
<evidence type="ECO:0000313" key="4">
    <source>
        <dbReference type="Proteomes" id="UP001221898"/>
    </source>
</evidence>
<dbReference type="SUPFAM" id="SSF48726">
    <property type="entry name" value="Immunoglobulin"/>
    <property type="match status" value="2"/>
</dbReference>
<protein>
    <recommendedName>
        <fullName evidence="2">Ig-like domain-containing protein</fullName>
    </recommendedName>
</protein>
<dbReference type="PANTHER" id="PTHR44663">
    <property type="entry name" value="JUNCTIONAL ADHESION MOLECULE B"/>
    <property type="match status" value="1"/>
</dbReference>
<dbReference type="Gene3D" id="2.60.40.10">
    <property type="entry name" value="Immunoglobulins"/>
    <property type="match status" value="2"/>
</dbReference>
<feature type="chain" id="PRO_5042018202" description="Ig-like domain-containing protein" evidence="1">
    <location>
        <begin position="24"/>
        <end position="334"/>
    </location>
</feature>
<keyword evidence="1" id="KW-0732">Signal</keyword>
<dbReference type="InterPro" id="IPR003599">
    <property type="entry name" value="Ig_sub"/>
</dbReference>
<feature type="domain" description="Ig-like" evidence="2">
    <location>
        <begin position="129"/>
        <end position="222"/>
    </location>
</feature>
<gene>
    <name evidence="3" type="ORF">AAFF_G00308300</name>
</gene>
<dbReference type="InterPro" id="IPR013098">
    <property type="entry name" value="Ig_I-set"/>
</dbReference>
<dbReference type="GO" id="GO:0098636">
    <property type="term" value="C:protein complex involved in cell adhesion"/>
    <property type="evidence" value="ECO:0007669"/>
    <property type="project" value="TreeGrafter"/>
</dbReference>
<dbReference type="PANTHER" id="PTHR44663:SF2">
    <property type="entry name" value="JUNCTIONAL ADHESION MOLECULE B"/>
    <property type="match status" value="1"/>
</dbReference>
<organism evidence="3 4">
    <name type="scientific">Aldrovandia affinis</name>
    <dbReference type="NCBI Taxonomy" id="143900"/>
    <lineage>
        <taxon>Eukaryota</taxon>
        <taxon>Metazoa</taxon>
        <taxon>Chordata</taxon>
        <taxon>Craniata</taxon>
        <taxon>Vertebrata</taxon>
        <taxon>Euteleostomi</taxon>
        <taxon>Actinopterygii</taxon>
        <taxon>Neopterygii</taxon>
        <taxon>Teleostei</taxon>
        <taxon>Notacanthiformes</taxon>
        <taxon>Halosauridae</taxon>
        <taxon>Aldrovandia</taxon>
    </lineage>
</organism>
<feature type="signal peptide" evidence="1">
    <location>
        <begin position="1"/>
        <end position="23"/>
    </location>
</feature>
<keyword evidence="4" id="KW-1185">Reference proteome</keyword>
<evidence type="ECO:0000256" key="1">
    <source>
        <dbReference type="SAM" id="SignalP"/>
    </source>
</evidence>
<dbReference type="Proteomes" id="UP001221898">
    <property type="component" value="Unassembled WGS sequence"/>
</dbReference>
<feature type="domain" description="Ig-like" evidence="2">
    <location>
        <begin position="7"/>
        <end position="122"/>
    </location>
</feature>
<dbReference type="Pfam" id="PF13927">
    <property type="entry name" value="Ig_3"/>
    <property type="match status" value="1"/>
</dbReference>
<dbReference type="InterPro" id="IPR036179">
    <property type="entry name" value="Ig-like_dom_sf"/>
</dbReference>
<dbReference type="PROSITE" id="PS50835">
    <property type="entry name" value="IG_LIKE"/>
    <property type="match status" value="2"/>
</dbReference>
<evidence type="ECO:0000259" key="2">
    <source>
        <dbReference type="PROSITE" id="PS50835"/>
    </source>
</evidence>
<comment type="caution">
    <text evidence="3">The sequence shown here is derived from an EMBL/GenBank/DDBJ whole genome shotgun (WGS) entry which is preliminary data.</text>
</comment>
<dbReference type="InterPro" id="IPR013783">
    <property type="entry name" value="Ig-like_fold"/>
</dbReference>
<dbReference type="GO" id="GO:0007159">
    <property type="term" value="P:leukocyte cell-cell adhesion"/>
    <property type="evidence" value="ECO:0007669"/>
    <property type="project" value="TreeGrafter"/>
</dbReference>
<dbReference type="Pfam" id="PF07679">
    <property type="entry name" value="I-set"/>
    <property type="match status" value="1"/>
</dbReference>
<dbReference type="InterPro" id="IPR003598">
    <property type="entry name" value="Ig_sub2"/>
</dbReference>
<sequence length="334" mass="36988">MKRAMLPVLSYFMILLQSQGCLSVTVSSRKPRVEIHENEDAVLSCVFKTEKDNNPRIEWKKKGKGISYVYFDGRFRGSFAGRAKIEGATVTLYKAVQRDSGEYRCEVSAPLDSVTLGETNVSLKVLVPPHTPVCEIPSSALTGAVVEMRCRDKQSFPPATYKWYKDNKPLSAAYLPNVTYSLDPRSGTLHFRTVSRKDTGQYHCEASNGVGAPKSCEGRHLKIGQCVEPKGKHPCPPAQVRQPSAKSSGLQTHPVLYAVRHPHFNVFMATLDWAWPPNHQQMHQAEFNGQWPSMAKAAGTSGATILHYCPLPPSSGRDVESPLRLGLLPPCRLD</sequence>
<name>A0AAD7WQW4_9TELE</name>
<dbReference type="AlphaFoldDB" id="A0AAD7WQW4"/>
<dbReference type="GO" id="GO:0009986">
    <property type="term" value="C:cell surface"/>
    <property type="evidence" value="ECO:0007669"/>
    <property type="project" value="TreeGrafter"/>
</dbReference>
<dbReference type="EMBL" id="JAINUG010000045">
    <property type="protein sequence ID" value="KAJ8405942.1"/>
    <property type="molecule type" value="Genomic_DNA"/>
</dbReference>
<dbReference type="GO" id="GO:0070160">
    <property type="term" value="C:tight junction"/>
    <property type="evidence" value="ECO:0007669"/>
    <property type="project" value="TreeGrafter"/>
</dbReference>